<dbReference type="GO" id="GO:0003677">
    <property type="term" value="F:DNA binding"/>
    <property type="evidence" value="ECO:0007669"/>
    <property type="project" value="UniProtKB-KW"/>
</dbReference>
<keyword evidence="5" id="KW-0539">Nucleus</keyword>
<dbReference type="EMBL" id="JAVRRD010000001">
    <property type="protein sequence ID" value="KAK5064334.1"/>
    <property type="molecule type" value="Genomic_DNA"/>
</dbReference>
<comment type="subcellular location">
    <subcellularLocation>
        <location evidence="1">Nucleus</location>
    </subcellularLocation>
</comment>
<dbReference type="SUPFAM" id="SSF57701">
    <property type="entry name" value="Zn2/Cys6 DNA-binding domain"/>
    <property type="match status" value="1"/>
</dbReference>
<evidence type="ECO:0000259" key="7">
    <source>
        <dbReference type="PROSITE" id="PS50048"/>
    </source>
</evidence>
<evidence type="ECO:0000313" key="9">
    <source>
        <dbReference type="Proteomes" id="UP001358417"/>
    </source>
</evidence>
<dbReference type="GO" id="GO:0000981">
    <property type="term" value="F:DNA-binding transcription factor activity, RNA polymerase II-specific"/>
    <property type="evidence" value="ECO:0007669"/>
    <property type="project" value="InterPro"/>
</dbReference>
<evidence type="ECO:0000256" key="2">
    <source>
        <dbReference type="ARBA" id="ARBA00023015"/>
    </source>
</evidence>
<dbReference type="AlphaFoldDB" id="A0AAV9NPR8"/>
<dbReference type="GO" id="GO:0008270">
    <property type="term" value="F:zinc ion binding"/>
    <property type="evidence" value="ECO:0007669"/>
    <property type="project" value="InterPro"/>
</dbReference>
<dbReference type="CDD" id="cd00067">
    <property type="entry name" value="GAL4"/>
    <property type="match status" value="1"/>
</dbReference>
<dbReference type="PANTHER" id="PTHR37534">
    <property type="entry name" value="TRANSCRIPTIONAL ACTIVATOR PROTEIN UGA3"/>
    <property type="match status" value="1"/>
</dbReference>
<evidence type="ECO:0000256" key="4">
    <source>
        <dbReference type="ARBA" id="ARBA00023163"/>
    </source>
</evidence>
<dbReference type="GeneID" id="89968389"/>
<dbReference type="PROSITE" id="PS50048">
    <property type="entry name" value="ZN2_CY6_FUNGAL_2"/>
    <property type="match status" value="1"/>
</dbReference>
<name>A0AAV9NPR8_9EURO</name>
<dbReference type="PANTHER" id="PTHR37534:SF46">
    <property type="entry name" value="ZN(II)2CYS6 TRANSCRIPTION FACTOR (EUROFUNG)"/>
    <property type="match status" value="1"/>
</dbReference>
<dbReference type="InterPro" id="IPR021858">
    <property type="entry name" value="Fun_TF"/>
</dbReference>
<dbReference type="InterPro" id="IPR001138">
    <property type="entry name" value="Zn2Cys6_DnaBD"/>
</dbReference>
<sequence length="474" mass="53579">MSTSPNVLAGKDCHTCNRRRIRCDRTLPTCVKCNNKRLDCPGYGNRLRWVSVATHDRASPPDGKRGSATKVSSPDGEPIIPVEPSLLDASVPALPVHSPEALPLSISRQLLEFYSSNIAPLMVWLDSTQNEYKRLVVPLAETQQVLRLAVMAIAAARAPHSFDVDEGFSRRAYEAALRLITERVREMTDVEFRDQSPIDVRMTASTNEATLAAMLILSNHSLLGAEISQAQLHRHAVRILIKAIAYTGTSDEELFDFLQNQAAIHDVLVCTTIFDPEYISQATLPIFKQEQVMFGRFLSYVHHITTLSITETEHPSIGELEDGFELASSSTIMAAAAMRARSGRPITDDFTRIVRIYHHAGILYGCKRLRISNEALHEEYHTSSLFRLFDQFEDLGTSLYNLAWPILVAGICSWPNIERIRLVRFLTKVMLEKTEFWYYSRIAAFHEELWESAKPDWIRLAADWERRGLQIIAV</sequence>
<dbReference type="Gene3D" id="4.10.240.10">
    <property type="entry name" value="Zn(2)-C6 fungal-type DNA-binding domain"/>
    <property type="match status" value="1"/>
</dbReference>
<protein>
    <recommendedName>
        <fullName evidence="7">Zn(2)-C6 fungal-type domain-containing protein</fullName>
    </recommendedName>
</protein>
<reference evidence="8 9" key="1">
    <citation type="submission" date="2023-08" db="EMBL/GenBank/DDBJ databases">
        <title>Black Yeasts Isolated from many extreme environments.</title>
        <authorList>
            <person name="Coleine C."/>
            <person name="Stajich J.E."/>
            <person name="Selbmann L."/>
        </authorList>
    </citation>
    <scope>NUCLEOTIDE SEQUENCE [LARGE SCALE GENOMIC DNA]</scope>
    <source>
        <strain evidence="8 9">CCFEE 5792</strain>
    </source>
</reference>
<evidence type="ECO:0000256" key="3">
    <source>
        <dbReference type="ARBA" id="ARBA00023125"/>
    </source>
</evidence>
<feature type="region of interest" description="Disordered" evidence="6">
    <location>
        <begin position="54"/>
        <end position="75"/>
    </location>
</feature>
<dbReference type="Proteomes" id="UP001358417">
    <property type="component" value="Unassembled WGS sequence"/>
</dbReference>
<dbReference type="Pfam" id="PF11951">
    <property type="entry name" value="Fungal_trans_2"/>
    <property type="match status" value="1"/>
</dbReference>
<evidence type="ECO:0000256" key="5">
    <source>
        <dbReference type="ARBA" id="ARBA00023242"/>
    </source>
</evidence>
<comment type="caution">
    <text evidence="8">The sequence shown here is derived from an EMBL/GenBank/DDBJ whole genome shotgun (WGS) entry which is preliminary data.</text>
</comment>
<dbReference type="SMART" id="SM00066">
    <property type="entry name" value="GAL4"/>
    <property type="match status" value="1"/>
</dbReference>
<evidence type="ECO:0000256" key="6">
    <source>
        <dbReference type="SAM" id="MobiDB-lite"/>
    </source>
</evidence>
<feature type="domain" description="Zn(2)-C6 fungal-type" evidence="7">
    <location>
        <begin position="12"/>
        <end position="40"/>
    </location>
</feature>
<evidence type="ECO:0000256" key="1">
    <source>
        <dbReference type="ARBA" id="ARBA00004123"/>
    </source>
</evidence>
<dbReference type="GO" id="GO:0005634">
    <property type="term" value="C:nucleus"/>
    <property type="evidence" value="ECO:0007669"/>
    <property type="project" value="UniProtKB-SubCell"/>
</dbReference>
<keyword evidence="3" id="KW-0238">DNA-binding</keyword>
<keyword evidence="9" id="KW-1185">Reference proteome</keyword>
<dbReference type="RefSeq" id="XP_064711658.1">
    <property type="nucleotide sequence ID" value="XM_064843798.1"/>
</dbReference>
<evidence type="ECO:0000313" key="8">
    <source>
        <dbReference type="EMBL" id="KAK5064334.1"/>
    </source>
</evidence>
<gene>
    <name evidence="8" type="ORF">LTR84_000167</name>
</gene>
<dbReference type="Pfam" id="PF00172">
    <property type="entry name" value="Zn_clus"/>
    <property type="match status" value="1"/>
</dbReference>
<keyword evidence="2" id="KW-0805">Transcription regulation</keyword>
<dbReference type="InterPro" id="IPR036864">
    <property type="entry name" value="Zn2-C6_fun-type_DNA-bd_sf"/>
</dbReference>
<organism evidence="8 9">
    <name type="scientific">Exophiala bonariae</name>
    <dbReference type="NCBI Taxonomy" id="1690606"/>
    <lineage>
        <taxon>Eukaryota</taxon>
        <taxon>Fungi</taxon>
        <taxon>Dikarya</taxon>
        <taxon>Ascomycota</taxon>
        <taxon>Pezizomycotina</taxon>
        <taxon>Eurotiomycetes</taxon>
        <taxon>Chaetothyriomycetidae</taxon>
        <taxon>Chaetothyriales</taxon>
        <taxon>Herpotrichiellaceae</taxon>
        <taxon>Exophiala</taxon>
    </lineage>
</organism>
<keyword evidence="4" id="KW-0804">Transcription</keyword>
<accession>A0AAV9NPR8</accession>
<feature type="compositionally biased region" description="Basic and acidic residues" evidence="6">
    <location>
        <begin position="54"/>
        <end position="65"/>
    </location>
</feature>
<proteinExistence type="predicted"/>